<dbReference type="Pfam" id="PF13529">
    <property type="entry name" value="Peptidase_C39_2"/>
    <property type="match status" value="1"/>
</dbReference>
<feature type="domain" description="Peptidase C39-like" evidence="1">
    <location>
        <begin position="186"/>
        <end position="325"/>
    </location>
</feature>
<proteinExistence type="predicted"/>
<dbReference type="EMBL" id="JAGGLL010000036">
    <property type="protein sequence ID" value="MBP2023725.1"/>
    <property type="molecule type" value="Genomic_DNA"/>
</dbReference>
<keyword evidence="3" id="KW-1185">Reference proteome</keyword>
<dbReference type="InterPro" id="IPR038765">
    <property type="entry name" value="Papain-like_cys_pep_sf"/>
</dbReference>
<dbReference type="Gene3D" id="3.90.70.10">
    <property type="entry name" value="Cysteine proteinases"/>
    <property type="match status" value="1"/>
</dbReference>
<evidence type="ECO:0000313" key="3">
    <source>
        <dbReference type="Proteomes" id="UP001519308"/>
    </source>
</evidence>
<reference evidence="2 3" key="1">
    <citation type="submission" date="2021-03" db="EMBL/GenBank/DDBJ databases">
        <title>Genomic Encyclopedia of Type Strains, Phase IV (KMG-IV): sequencing the most valuable type-strain genomes for metagenomic binning, comparative biology and taxonomic classification.</title>
        <authorList>
            <person name="Goeker M."/>
        </authorList>
    </citation>
    <scope>NUCLEOTIDE SEQUENCE [LARGE SCALE GENOMIC DNA]</scope>
    <source>
        <strain evidence="2 3">DSM 28650</strain>
    </source>
</reference>
<dbReference type="RefSeq" id="WP_209649885.1">
    <property type="nucleotide sequence ID" value="NZ_JAGGLL010000036.1"/>
</dbReference>
<comment type="caution">
    <text evidence="2">The sequence shown here is derived from an EMBL/GenBank/DDBJ whole genome shotgun (WGS) entry which is preliminary data.</text>
</comment>
<protein>
    <submittedName>
        <fullName evidence="2">Uncharacterized protein YvpB</fullName>
    </submittedName>
</protein>
<gene>
    <name evidence="2" type="ORF">J2Z44_003567</name>
</gene>
<organism evidence="2 3">
    <name type="scientific">Clostridium punense</name>
    <dbReference type="NCBI Taxonomy" id="1054297"/>
    <lineage>
        <taxon>Bacteria</taxon>
        <taxon>Bacillati</taxon>
        <taxon>Bacillota</taxon>
        <taxon>Clostridia</taxon>
        <taxon>Eubacteriales</taxon>
        <taxon>Clostridiaceae</taxon>
        <taxon>Clostridium</taxon>
    </lineage>
</organism>
<name>A0ABS4K7H5_9CLOT</name>
<accession>A0ABS4K7H5</accession>
<evidence type="ECO:0000313" key="2">
    <source>
        <dbReference type="EMBL" id="MBP2023725.1"/>
    </source>
</evidence>
<sequence>MKARNLIIHNAPETFLDGFFNNTVLLKNKSLIELKCNVDTYENEGTYTSNIIETSPFEYLILSWNASTPKDTRVKIWGRVFVKGTWSHWLSFGTWATTSDRFSSATDISDNLASISTDTLKVKGDGITATAFQYKIEFFSEDGKATPSLSLVAATIKNTLKGESIPTVYEDNFRPEVITHYEGILPVYPYSQMTKDPKIASVMCSATSTSMVLKYHRVDITPEEVAFGLYDSHYEGFGNWVFNTAYISTFGFESYVAYFNSVEDLKRELIKGNPVIVSVRYKRPDCDKNLPVISNGACSSTFGHIIVVKGFVVEGNKEYVVVNDPGAKNEEGVSLKYALEEFLPAWSGRVAYVVHQKGPIKPSPERTKVNFVPTEVKKEVSETIYSEYKLFIEKEEINLKDSSPCSIMFKKKKENRFKHYLKVEEVLGDTLDFKEEHNSSLWISHNHITDCCGLNHDQEIYDFRIVCKNGLTYDGKLNIS</sequence>
<dbReference type="SUPFAM" id="SSF54001">
    <property type="entry name" value="Cysteine proteinases"/>
    <property type="match status" value="1"/>
</dbReference>
<dbReference type="Proteomes" id="UP001519308">
    <property type="component" value="Unassembled WGS sequence"/>
</dbReference>
<evidence type="ECO:0000259" key="1">
    <source>
        <dbReference type="Pfam" id="PF13529"/>
    </source>
</evidence>
<dbReference type="InterPro" id="IPR039564">
    <property type="entry name" value="Peptidase_C39-like"/>
</dbReference>